<keyword evidence="2" id="KW-1185">Reference proteome</keyword>
<organism evidence="1 2">
    <name type="scientific">Nephila pilipes</name>
    <name type="common">Giant wood spider</name>
    <name type="synonym">Nephila maculata</name>
    <dbReference type="NCBI Taxonomy" id="299642"/>
    <lineage>
        <taxon>Eukaryota</taxon>
        <taxon>Metazoa</taxon>
        <taxon>Ecdysozoa</taxon>
        <taxon>Arthropoda</taxon>
        <taxon>Chelicerata</taxon>
        <taxon>Arachnida</taxon>
        <taxon>Araneae</taxon>
        <taxon>Araneomorphae</taxon>
        <taxon>Entelegynae</taxon>
        <taxon>Araneoidea</taxon>
        <taxon>Nephilidae</taxon>
        <taxon>Nephila</taxon>
    </lineage>
</organism>
<reference evidence="1" key="1">
    <citation type="submission" date="2020-08" db="EMBL/GenBank/DDBJ databases">
        <title>Multicomponent nature underlies the extraordinary mechanical properties of spider dragline silk.</title>
        <authorList>
            <person name="Kono N."/>
            <person name="Nakamura H."/>
            <person name="Mori M."/>
            <person name="Yoshida Y."/>
            <person name="Ohtoshi R."/>
            <person name="Malay A.D."/>
            <person name="Moran D.A.P."/>
            <person name="Tomita M."/>
            <person name="Numata K."/>
            <person name="Arakawa K."/>
        </authorList>
    </citation>
    <scope>NUCLEOTIDE SEQUENCE</scope>
</reference>
<proteinExistence type="predicted"/>
<comment type="caution">
    <text evidence="1">The sequence shown here is derived from an EMBL/GenBank/DDBJ whole genome shotgun (WGS) entry which is preliminary data.</text>
</comment>
<name>A0A8X6QHL8_NEPPI</name>
<dbReference type="EMBL" id="BMAW01081017">
    <property type="protein sequence ID" value="GFU22476.1"/>
    <property type="molecule type" value="Genomic_DNA"/>
</dbReference>
<dbReference type="AlphaFoldDB" id="A0A8X6QHL8"/>
<evidence type="ECO:0000313" key="2">
    <source>
        <dbReference type="Proteomes" id="UP000887013"/>
    </source>
</evidence>
<protein>
    <submittedName>
        <fullName evidence="1">Uncharacterized protein</fullName>
    </submittedName>
</protein>
<gene>
    <name evidence="1" type="ORF">NPIL_569891</name>
</gene>
<dbReference type="Proteomes" id="UP000887013">
    <property type="component" value="Unassembled WGS sequence"/>
</dbReference>
<evidence type="ECO:0000313" key="1">
    <source>
        <dbReference type="EMBL" id="GFU22476.1"/>
    </source>
</evidence>
<sequence length="99" mass="11398">MVIGADLDNSTIMYDIITLIEKQLECNDVRLIYLTRLIELEKKDPTLLDENALSQLIKGRENIEDENQLLKGELTSLYLCLVDKCFHNSKAEINSKNKK</sequence>
<accession>A0A8X6QHL8</accession>